<dbReference type="EMBL" id="CP003243">
    <property type="protein sequence ID" value="AFC99737.1"/>
    <property type="molecule type" value="Genomic_DNA"/>
</dbReference>
<dbReference type="KEGG" id="mez:Mtc_0982"/>
<reference evidence="1 2" key="1">
    <citation type="journal article" date="2012" name="J. Bacteriol.">
        <title>Complete genome sequence of a thermophilic methanogen, Methanocella conradii HZ254, isolated from Chinese rice field soil.</title>
        <authorList>
            <person name="Lu Z."/>
            <person name="Lu Y."/>
        </authorList>
    </citation>
    <scope>NUCLEOTIDE SEQUENCE [LARGE SCALE GENOMIC DNA]</scope>
    <source>
        <strain evidence="2">DSM 24694 / JCM 17849 / CGMCC 1.5162 / HZ254</strain>
    </source>
</reference>
<protein>
    <submittedName>
        <fullName evidence="1">Uncharacterized protein</fullName>
    </submittedName>
</protein>
<accession>H8I5S0</accession>
<evidence type="ECO:0000313" key="1">
    <source>
        <dbReference type="EMBL" id="AFC99737.1"/>
    </source>
</evidence>
<gene>
    <name evidence="1" type="ordered locus">Mtc_0982</name>
</gene>
<proteinExistence type="predicted"/>
<sequence length="59" mass="6576">MLWPCLGGGDKMISGSLGKNLETYKLIRDEKKDNAIVELIQGPLKGEMSLFNGYDMGWL</sequence>
<evidence type="ECO:0000313" key="2">
    <source>
        <dbReference type="Proteomes" id="UP000005233"/>
    </source>
</evidence>
<dbReference type="Proteomes" id="UP000005233">
    <property type="component" value="Chromosome"/>
</dbReference>
<dbReference type="HOGENOM" id="CLU_2949284_0_0_2"/>
<organism evidence="1 2">
    <name type="scientific">Methanocella conradii (strain DSM 24694 / JCM 17849 / CGMCC 1.5162 / HZ254)</name>
    <dbReference type="NCBI Taxonomy" id="1041930"/>
    <lineage>
        <taxon>Archaea</taxon>
        <taxon>Methanobacteriati</taxon>
        <taxon>Methanobacteriota</taxon>
        <taxon>Stenosarchaea group</taxon>
        <taxon>Methanomicrobia</taxon>
        <taxon>Methanocellales</taxon>
        <taxon>Methanocellaceae</taxon>
        <taxon>Methanocella</taxon>
    </lineage>
</organism>
<dbReference type="AlphaFoldDB" id="H8I5S0"/>
<keyword evidence="2" id="KW-1185">Reference proteome</keyword>
<name>H8I5S0_METCZ</name>